<dbReference type="Gene3D" id="3.30.70.330">
    <property type="match status" value="3"/>
</dbReference>
<reference evidence="12 13" key="1">
    <citation type="submission" date="2015-07" db="EMBL/GenBank/DDBJ databases">
        <title>Draft Genome Sequence of Malassezia furfur CBS1878 and Malassezia pachydermatis CBS1879.</title>
        <authorList>
            <person name="Triana S."/>
            <person name="Ohm R."/>
            <person name="Gonzalez A."/>
            <person name="DeCock H."/>
            <person name="Restrepo S."/>
            <person name="Celis A."/>
        </authorList>
    </citation>
    <scope>NUCLEOTIDE SEQUENCE [LARGE SCALE GENOMIC DNA]</scope>
    <source>
        <strain evidence="12 13">CBS 1879</strain>
    </source>
</reference>
<evidence type="ECO:0000256" key="6">
    <source>
        <dbReference type="ARBA" id="ARBA00023242"/>
    </source>
</evidence>
<evidence type="ECO:0000256" key="8">
    <source>
        <dbReference type="ARBA" id="ARBA00093627"/>
    </source>
</evidence>
<dbReference type="SMART" id="SM00386">
    <property type="entry name" value="HAT"/>
    <property type="match status" value="4"/>
</dbReference>
<accession>A0A0M8MPL1</accession>
<feature type="domain" description="RRM" evidence="11">
    <location>
        <begin position="903"/>
        <end position="980"/>
    </location>
</feature>
<evidence type="ECO:0000256" key="5">
    <source>
        <dbReference type="ARBA" id="ARBA00023187"/>
    </source>
</evidence>
<dbReference type="GeneID" id="28728558"/>
<dbReference type="GO" id="GO:0005688">
    <property type="term" value="C:U6 snRNP"/>
    <property type="evidence" value="ECO:0007669"/>
    <property type="project" value="UniProtKB-ARBA"/>
</dbReference>
<dbReference type="InterPro" id="IPR012677">
    <property type="entry name" value="Nucleotide-bd_a/b_plait_sf"/>
</dbReference>
<dbReference type="VEuPathDB" id="FungiDB:Malapachy_2191"/>
<gene>
    <name evidence="12" type="ORF">Malapachy_2191</name>
</gene>
<feature type="domain" description="RRM" evidence="11">
    <location>
        <begin position="731"/>
        <end position="811"/>
    </location>
</feature>
<evidence type="ECO:0000256" key="10">
    <source>
        <dbReference type="SAM" id="MobiDB-lite"/>
    </source>
</evidence>
<dbReference type="Gene3D" id="1.25.40.10">
    <property type="entry name" value="Tetratricopeptide repeat domain"/>
    <property type="match status" value="2"/>
</dbReference>
<dbReference type="EMBL" id="LGAV01000002">
    <property type="protein sequence ID" value="KOS15778.1"/>
    <property type="molecule type" value="Genomic_DNA"/>
</dbReference>
<comment type="function">
    <text evidence="7">Functions as a recycling factor of the spliceosome, a machinery that forms on each precursor-messenger RNA (pre-mRNA) and catalyzes the removal of introns. Chaperones the re-annealing of U4 and U6 snRNAs (small nuclear RNAs) released from previous rounds of splicing, an initial step in reforming the U4/U6-U5 tri-snRNP (small nuclear ribonucleoprotein) that can reassemble into another spliceosome complex; this step involves binding U6 and facilitating the unwinding of the U6 internal stem loop, followed by base-pairing of U6 to U4.</text>
</comment>
<dbReference type="GO" id="GO:0003723">
    <property type="term" value="F:RNA binding"/>
    <property type="evidence" value="ECO:0007669"/>
    <property type="project" value="UniProtKB-UniRule"/>
</dbReference>
<keyword evidence="5" id="KW-0508">mRNA splicing</keyword>
<keyword evidence="3" id="KW-0677">Repeat</keyword>
<evidence type="ECO:0000259" key="11">
    <source>
        <dbReference type="PROSITE" id="PS50102"/>
    </source>
</evidence>
<dbReference type="CDD" id="cd12296">
    <property type="entry name" value="RRM1_Prp24"/>
    <property type="match status" value="1"/>
</dbReference>
<dbReference type="RefSeq" id="XP_017993410.1">
    <property type="nucleotide sequence ID" value="XM_018136683.1"/>
</dbReference>
<dbReference type="InterPro" id="IPR000504">
    <property type="entry name" value="RRM_dom"/>
</dbReference>
<keyword evidence="2" id="KW-0507">mRNA processing</keyword>
<dbReference type="PROSITE" id="PS50102">
    <property type="entry name" value="RRM"/>
    <property type="match status" value="3"/>
</dbReference>
<proteinExistence type="predicted"/>
<dbReference type="Pfam" id="PF00076">
    <property type="entry name" value="RRM_1"/>
    <property type="match status" value="2"/>
</dbReference>
<dbReference type="FunFam" id="3.30.70.330:FF:000365">
    <property type="entry name" value="U4/U6 snRNA-associated-splicing factor PRP24"/>
    <property type="match status" value="1"/>
</dbReference>
<evidence type="ECO:0000313" key="13">
    <source>
        <dbReference type="Proteomes" id="UP000037751"/>
    </source>
</evidence>
<dbReference type="SMART" id="SM00360">
    <property type="entry name" value="RRM"/>
    <property type="match status" value="4"/>
</dbReference>
<feature type="compositionally biased region" description="Basic and acidic residues" evidence="10">
    <location>
        <begin position="684"/>
        <end position="730"/>
    </location>
</feature>
<keyword evidence="6" id="KW-0539">Nucleus</keyword>
<protein>
    <recommendedName>
        <fullName evidence="8">U4/U6 snRNA-associated-splicing factor PRP24</fullName>
    </recommendedName>
</protein>
<feature type="region of interest" description="Disordered" evidence="10">
    <location>
        <begin position="672"/>
        <end position="730"/>
    </location>
</feature>
<dbReference type="Proteomes" id="UP000037751">
    <property type="component" value="Unassembled WGS sequence"/>
</dbReference>
<keyword evidence="4 9" id="KW-0694">RNA-binding</keyword>
<dbReference type="InterPro" id="IPR011990">
    <property type="entry name" value="TPR-like_helical_dom_sf"/>
</dbReference>
<name>A0A0M8MPL1_9BASI</name>
<evidence type="ECO:0000256" key="7">
    <source>
        <dbReference type="ARBA" id="ARBA00093374"/>
    </source>
</evidence>
<evidence type="ECO:0000256" key="2">
    <source>
        <dbReference type="ARBA" id="ARBA00022664"/>
    </source>
</evidence>
<evidence type="ECO:0000256" key="4">
    <source>
        <dbReference type="ARBA" id="ARBA00022884"/>
    </source>
</evidence>
<dbReference type="InterPro" id="IPR035979">
    <property type="entry name" value="RBD_domain_sf"/>
</dbReference>
<dbReference type="GO" id="GO:0006397">
    <property type="term" value="P:mRNA processing"/>
    <property type="evidence" value="ECO:0007669"/>
    <property type="project" value="UniProtKB-KW"/>
</dbReference>
<evidence type="ECO:0000256" key="9">
    <source>
        <dbReference type="PROSITE-ProRule" id="PRU00176"/>
    </source>
</evidence>
<dbReference type="STRING" id="77020.A0A0M8MPL1"/>
<comment type="subcellular location">
    <subcellularLocation>
        <location evidence="1">Nucleus</location>
    </subcellularLocation>
</comment>
<feature type="region of interest" description="Disordered" evidence="10">
    <location>
        <begin position="1073"/>
        <end position="1103"/>
    </location>
</feature>
<keyword evidence="13" id="KW-1185">Reference proteome</keyword>
<evidence type="ECO:0000313" key="12">
    <source>
        <dbReference type="EMBL" id="KOS15778.1"/>
    </source>
</evidence>
<organism evidence="12 13">
    <name type="scientific">Malassezia pachydermatis</name>
    <dbReference type="NCBI Taxonomy" id="77020"/>
    <lineage>
        <taxon>Eukaryota</taxon>
        <taxon>Fungi</taxon>
        <taxon>Dikarya</taxon>
        <taxon>Basidiomycota</taxon>
        <taxon>Ustilaginomycotina</taxon>
        <taxon>Malasseziomycetes</taxon>
        <taxon>Malasseziales</taxon>
        <taxon>Malasseziaceae</taxon>
        <taxon>Malassezia</taxon>
    </lineage>
</organism>
<evidence type="ECO:0000256" key="1">
    <source>
        <dbReference type="ARBA" id="ARBA00004123"/>
    </source>
</evidence>
<dbReference type="PANTHER" id="PTHR10352">
    <property type="entry name" value="EUKARYOTIC TRANSLATION INITIATION FACTOR 3 SUBUNIT G"/>
    <property type="match status" value="1"/>
</dbReference>
<dbReference type="InterPro" id="IPR003107">
    <property type="entry name" value="HAT"/>
</dbReference>
<dbReference type="OrthoDB" id="360390at2759"/>
<dbReference type="SUPFAM" id="SSF48452">
    <property type="entry name" value="TPR-like"/>
    <property type="match status" value="1"/>
</dbReference>
<dbReference type="InterPro" id="IPR034397">
    <property type="entry name" value="Prp24_RRM1"/>
</dbReference>
<sequence>MDEAMDTEASHSEQRSLTLDPWEYGAWIRSIQKKMLTTDSDEARSTLAHDLVQAYRAMSEQTALPPRDWHLYLSVSMYVSDDIAHLLALHEKSTQDSQDMSLYLRCASFLVGLYVHETGLSCAVPTDARTTSTEGTVWDVRALCTAWTGLPGPVLHANGTYPLTSVPCVRGVLGDKATETGMRHALRDLYSQCAWHATESQALWDLYMAVEEAWLQNDHTDERVELVRQAYVARLQVPHAQLATTFQRFSQFVSAYMPSEAYESTLSAANSYYADAQRLWQDRESYEDAIGTNHSTLDDAWQPYLAWQSHRLKQMRVAKNKAHLETEEEMGTMLYYRALHRFGWYPRARNQREADAYANVPPTLDVEKAWKQKQGRKSHKMQEREQASARVEARSLVAQAESLWLDLLSLLHGPRAEAASVLRVCEQATRTLPTSGRLWASYMRMLARFQRPATQVQQVYARLMASQTLGHVGGGAALLCVLQAHIDCERAFATHELAMEQHKSPDDVLVVADVDRFMRLYEGLVGAIATMYALPATEQDANLTLEKYASDWIERAARAIQRAAGAEAAAGLTSLADDLWAHALQKHAMNANAYLEAALYYKRHDDDKRARQTFKSGMAKQGLENKAVIVQAWVAFEHERGTPADIEHAEAKAKIENDRLWRAWYKYQATATPSHTEAAVPRSSAEHTQDAHMPDTDMPDAPKRKADDEGVPEKKHDEKKEAPPARDREFSSVMVSGLPVNATEGDIRTFFRDCGVIFEVIGPRTVREVNADEETSAVQVEFTDRDGANAARTRDWKRVGGQSVHVSLSYACTLYVTNFPPETTDDVIRERFGAYGAVFDVRWPSRKFVQSRRFCYVQYTNEAAAQAALAMHGQQWQDGYELQVLLSNPQHKKPRSDAHANDKELYMTGLPRSATVDDVRAFFAPYGPVADVRMPARPDGKSRGIAFIEFASTLDARRAMQATNSTKFHGRLVAVTLAEAGRTHRPASSAPTQADRWARTIHVQGLPPDAQEALIQQAMEAVVGPNSVRRVFWTPGRAPQRDGTCDSLVEMVDAETAGRAVLAARAMYGDAPLTLQPHTGAASTSTTSMPMPRSVGPASRGPRKEAFGFARVHTTELADTTPKDQDAFRQMLQKK</sequence>
<dbReference type="SUPFAM" id="SSF54928">
    <property type="entry name" value="RNA-binding domain, RBD"/>
    <property type="match status" value="2"/>
</dbReference>
<dbReference type="AlphaFoldDB" id="A0A0M8MPL1"/>
<dbReference type="GO" id="GO:0008380">
    <property type="term" value="P:RNA splicing"/>
    <property type="evidence" value="ECO:0007669"/>
    <property type="project" value="UniProtKB-KW"/>
</dbReference>
<comment type="caution">
    <text evidence="12">The sequence shown here is derived from an EMBL/GenBank/DDBJ whole genome shotgun (WGS) entry which is preliminary data.</text>
</comment>
<evidence type="ECO:0000256" key="3">
    <source>
        <dbReference type="ARBA" id="ARBA00022737"/>
    </source>
</evidence>
<feature type="domain" description="RRM" evidence="11">
    <location>
        <begin position="812"/>
        <end position="889"/>
    </location>
</feature>